<evidence type="ECO:0000259" key="12">
    <source>
        <dbReference type="PROSITE" id="PS50011"/>
    </source>
</evidence>
<dbReference type="EC" id="2.7.11.1" evidence="2"/>
<evidence type="ECO:0000313" key="13">
    <source>
        <dbReference type="EMBL" id="KAI2658323.1"/>
    </source>
</evidence>
<evidence type="ECO:0000256" key="2">
    <source>
        <dbReference type="ARBA" id="ARBA00012513"/>
    </source>
</evidence>
<evidence type="ECO:0000313" key="14">
    <source>
        <dbReference type="Proteomes" id="UP000830375"/>
    </source>
</evidence>
<keyword evidence="7 10" id="KW-0067">ATP-binding</keyword>
<dbReference type="PROSITE" id="PS00108">
    <property type="entry name" value="PROTEIN_KINASE_ST"/>
    <property type="match status" value="1"/>
</dbReference>
<dbReference type="Gene3D" id="3.30.200.20">
    <property type="entry name" value="Phosphorylase Kinase, domain 1"/>
    <property type="match status" value="1"/>
</dbReference>
<reference evidence="13 14" key="1">
    <citation type="submission" date="2022-01" db="EMBL/GenBank/DDBJ databases">
        <title>A high-quality chromosome-level genome assembly of rohu carp, Labeo rohita.</title>
        <authorList>
            <person name="Arick M.A. II"/>
            <person name="Hsu C.-Y."/>
            <person name="Magbanua Z."/>
            <person name="Pechanova O."/>
            <person name="Grover C."/>
            <person name="Miller E."/>
            <person name="Thrash A."/>
            <person name="Ezzel L."/>
            <person name="Alam S."/>
            <person name="Benzie J."/>
            <person name="Hamilton M."/>
            <person name="Karsi A."/>
            <person name="Lawrence M.L."/>
            <person name="Peterson D.G."/>
        </authorList>
    </citation>
    <scope>NUCLEOTIDE SEQUENCE [LARGE SCALE GENOMIC DNA]</scope>
    <source>
        <strain evidence="14">BAU-BD-2019</strain>
        <tissue evidence="13">Blood</tissue>
    </source>
</reference>
<evidence type="ECO:0000256" key="6">
    <source>
        <dbReference type="ARBA" id="ARBA00022777"/>
    </source>
</evidence>
<dbReference type="InterPro" id="IPR000719">
    <property type="entry name" value="Prot_kinase_dom"/>
</dbReference>
<comment type="caution">
    <text evidence="13">The sequence shown here is derived from an EMBL/GenBank/DDBJ whole genome shotgun (WGS) entry which is preliminary data.</text>
</comment>
<sequence>MTSLKLQSVPRLTQATVCDKADSSDDVLQTTVCATSDCNDGIPLAFLCPMSCCSDDVSPSLCSDMSYCCDDIFEATICGTSGYNDDIPASSSCDMSYCSDDVLEDTVCTTSSHSDDISPSSSCDMSDCSVDVPQDVAPQSRKLQDKTKVIDINFCCYEIGSQLGKGGFGTVYAATRLDDGLQVALKFVSNRNKKFFIIDGYSRPFPLEVTLLILASQDPSVPEIVQPLDWRVEPDHYVLVLEHPIPFEELNWFVLWQTVTMEEDVAQVIMHQAIFAAQTCCRRGVLHRDIKMENLLINPDTLKVKLIDFGCGDFLTNEAYTTYAGTREYCPPEYLMTGKYHREPATVWSLRILLFALLCGDYPKIQDLKKINSNTWAKEGLSKECCDIIRCCLQIDPQQRIELGKLCLHNWFKTADKKK</sequence>
<dbReference type="InterPro" id="IPR011009">
    <property type="entry name" value="Kinase-like_dom_sf"/>
</dbReference>
<dbReference type="PANTHER" id="PTHR22984:SF11">
    <property type="entry name" value="AURORA KINASE-RELATED"/>
    <property type="match status" value="1"/>
</dbReference>
<organism evidence="13 14">
    <name type="scientific">Labeo rohita</name>
    <name type="common">Indian major carp</name>
    <name type="synonym">Cyprinus rohita</name>
    <dbReference type="NCBI Taxonomy" id="84645"/>
    <lineage>
        <taxon>Eukaryota</taxon>
        <taxon>Metazoa</taxon>
        <taxon>Chordata</taxon>
        <taxon>Craniata</taxon>
        <taxon>Vertebrata</taxon>
        <taxon>Euteleostomi</taxon>
        <taxon>Actinopterygii</taxon>
        <taxon>Neopterygii</taxon>
        <taxon>Teleostei</taxon>
        <taxon>Ostariophysi</taxon>
        <taxon>Cypriniformes</taxon>
        <taxon>Cyprinidae</taxon>
        <taxon>Labeoninae</taxon>
        <taxon>Labeonini</taxon>
        <taxon>Labeo</taxon>
    </lineage>
</organism>
<keyword evidence="14" id="KW-1185">Reference proteome</keyword>
<dbReference type="InterPro" id="IPR017441">
    <property type="entry name" value="Protein_kinase_ATP_BS"/>
</dbReference>
<gene>
    <name evidence="13" type="ORF">H4Q32_016366</name>
</gene>
<feature type="domain" description="Protein kinase" evidence="12">
    <location>
        <begin position="157"/>
        <end position="412"/>
    </location>
</feature>
<evidence type="ECO:0000256" key="1">
    <source>
        <dbReference type="ARBA" id="ARBA00005505"/>
    </source>
</evidence>
<proteinExistence type="inferred from homology"/>
<dbReference type="SMART" id="SM00220">
    <property type="entry name" value="S_TKc"/>
    <property type="match status" value="1"/>
</dbReference>
<dbReference type="Pfam" id="PF00069">
    <property type="entry name" value="Pkinase"/>
    <property type="match status" value="1"/>
</dbReference>
<comment type="catalytic activity">
    <reaction evidence="8">
        <text>L-threonyl-[protein] + ATP = O-phospho-L-threonyl-[protein] + ADP + H(+)</text>
        <dbReference type="Rhea" id="RHEA:46608"/>
        <dbReference type="Rhea" id="RHEA-COMP:11060"/>
        <dbReference type="Rhea" id="RHEA-COMP:11605"/>
        <dbReference type="ChEBI" id="CHEBI:15378"/>
        <dbReference type="ChEBI" id="CHEBI:30013"/>
        <dbReference type="ChEBI" id="CHEBI:30616"/>
        <dbReference type="ChEBI" id="CHEBI:61977"/>
        <dbReference type="ChEBI" id="CHEBI:456216"/>
        <dbReference type="EC" id="2.7.11.1"/>
    </reaction>
</comment>
<dbReference type="EMBL" id="JACTAM010000012">
    <property type="protein sequence ID" value="KAI2658323.1"/>
    <property type="molecule type" value="Genomic_DNA"/>
</dbReference>
<evidence type="ECO:0000256" key="7">
    <source>
        <dbReference type="ARBA" id="ARBA00022840"/>
    </source>
</evidence>
<dbReference type="SUPFAM" id="SSF56112">
    <property type="entry name" value="Protein kinase-like (PK-like)"/>
    <property type="match status" value="1"/>
</dbReference>
<comment type="catalytic activity">
    <reaction evidence="9">
        <text>L-seryl-[protein] + ATP = O-phospho-L-seryl-[protein] + ADP + H(+)</text>
        <dbReference type="Rhea" id="RHEA:17989"/>
        <dbReference type="Rhea" id="RHEA-COMP:9863"/>
        <dbReference type="Rhea" id="RHEA-COMP:11604"/>
        <dbReference type="ChEBI" id="CHEBI:15378"/>
        <dbReference type="ChEBI" id="CHEBI:29999"/>
        <dbReference type="ChEBI" id="CHEBI:30616"/>
        <dbReference type="ChEBI" id="CHEBI:83421"/>
        <dbReference type="ChEBI" id="CHEBI:456216"/>
        <dbReference type="EC" id="2.7.11.1"/>
    </reaction>
</comment>
<keyword evidence="5 10" id="KW-0547">Nucleotide-binding</keyword>
<comment type="similarity">
    <text evidence="1">Belongs to the protein kinase superfamily. CAMK Ser/Thr protein kinase family. PIM subfamily.</text>
</comment>
<dbReference type="PROSITE" id="PS00107">
    <property type="entry name" value="PROTEIN_KINASE_ATP"/>
    <property type="match status" value="1"/>
</dbReference>
<dbReference type="InterPro" id="IPR008271">
    <property type="entry name" value="Ser/Thr_kinase_AS"/>
</dbReference>
<evidence type="ECO:0000256" key="10">
    <source>
        <dbReference type="PROSITE-ProRule" id="PRU10141"/>
    </source>
</evidence>
<dbReference type="InterPro" id="IPR051138">
    <property type="entry name" value="PIM_Ser/Thr_kinase"/>
</dbReference>
<dbReference type="Gene3D" id="1.10.510.10">
    <property type="entry name" value="Transferase(Phosphotransferase) domain 1"/>
    <property type="match status" value="1"/>
</dbReference>
<evidence type="ECO:0000256" key="4">
    <source>
        <dbReference type="ARBA" id="ARBA00022679"/>
    </source>
</evidence>
<dbReference type="GO" id="GO:0016301">
    <property type="term" value="F:kinase activity"/>
    <property type="evidence" value="ECO:0007669"/>
    <property type="project" value="UniProtKB-KW"/>
</dbReference>
<evidence type="ECO:0000256" key="11">
    <source>
        <dbReference type="RuleBase" id="RU000304"/>
    </source>
</evidence>
<keyword evidence="4" id="KW-0808">Transferase</keyword>
<dbReference type="PANTHER" id="PTHR22984">
    <property type="entry name" value="SERINE/THREONINE-PROTEIN KINASE PIM"/>
    <property type="match status" value="1"/>
</dbReference>
<evidence type="ECO:0000256" key="3">
    <source>
        <dbReference type="ARBA" id="ARBA00022527"/>
    </source>
</evidence>
<feature type="binding site" evidence="10">
    <location>
        <position position="186"/>
    </location>
    <ligand>
        <name>ATP</name>
        <dbReference type="ChEBI" id="CHEBI:30616"/>
    </ligand>
</feature>
<dbReference type="PROSITE" id="PS50011">
    <property type="entry name" value="PROTEIN_KINASE_DOM"/>
    <property type="match status" value="1"/>
</dbReference>
<evidence type="ECO:0000256" key="8">
    <source>
        <dbReference type="ARBA" id="ARBA00047899"/>
    </source>
</evidence>
<protein>
    <recommendedName>
        <fullName evidence="2">non-specific serine/threonine protein kinase</fullName>
        <ecNumber evidence="2">2.7.11.1</ecNumber>
    </recommendedName>
</protein>
<name>A0ABQ8M603_LABRO</name>
<dbReference type="Proteomes" id="UP000830375">
    <property type="component" value="Unassembled WGS sequence"/>
</dbReference>
<evidence type="ECO:0000256" key="9">
    <source>
        <dbReference type="ARBA" id="ARBA00048679"/>
    </source>
</evidence>
<evidence type="ECO:0000256" key="5">
    <source>
        <dbReference type="ARBA" id="ARBA00022741"/>
    </source>
</evidence>
<keyword evidence="3 11" id="KW-0723">Serine/threonine-protein kinase</keyword>
<accession>A0ABQ8M603</accession>
<keyword evidence="6 13" id="KW-0418">Kinase</keyword>